<evidence type="ECO:0000256" key="4">
    <source>
        <dbReference type="ARBA" id="ARBA00022737"/>
    </source>
</evidence>
<sequence>MQQGKQAAGGRLVATGLRKQYGGVFVLKGVDFTITRGRVTGLIGENGAGKSTLSSIIAGIRRPDGGAMTIDSVPYQPSGPSDALDQGVAIIHQEIKMIPELSVAENMFLGRMPTRRGAVARRSMHDQARAALDQLGVRVDPRRPVAGLSTAAQQEIEIARAIIRRPAFVIFDEPSASLGNQETERVLEQIELLRAQGSGVVYISHRLEEISRIADDVVCLRDGRSVAGWEAADVDRDAMIRAMVGRELAERNVGPPPHRDRTVMQVRSLGSTRFTGIDFDLREGEILGVSGLVGAGRSEIVRALAGADRFDTGQVLIGDVPVRIRSVQDAITAGIVMVPEDRKTQGLNLDRRGGENMTLPWESRLTRSGLITDRVVRDTQCRMAQELDIRGDLDAPVGLLSGGNQQKVLLAKWLVRTPKVLILDEPTRGVDVGAKDAIYTIIRSLAASGVGVVVVSSELEEVLLLAHRVLIVAGGRQTGLLDRAEATPERVMELSVPAGRVPVAQR</sequence>
<evidence type="ECO:0000256" key="2">
    <source>
        <dbReference type="ARBA" id="ARBA00022475"/>
    </source>
</evidence>
<dbReference type="PROSITE" id="PS00211">
    <property type="entry name" value="ABC_TRANSPORTER_1"/>
    <property type="match status" value="1"/>
</dbReference>
<dbReference type="CDD" id="cd03216">
    <property type="entry name" value="ABC_Carb_Monos_I"/>
    <property type="match status" value="1"/>
</dbReference>
<keyword evidence="3" id="KW-0762">Sugar transport</keyword>
<dbReference type="AlphaFoldDB" id="A0A939C099"/>
<accession>A0A939C099</accession>
<dbReference type="PANTHER" id="PTHR43790">
    <property type="entry name" value="CARBOHYDRATE TRANSPORT ATP-BINDING PROTEIN MG119-RELATED"/>
    <property type="match status" value="1"/>
</dbReference>
<keyword evidence="1" id="KW-0813">Transport</keyword>
<dbReference type="Pfam" id="PF00005">
    <property type="entry name" value="ABC_tran"/>
    <property type="match status" value="2"/>
</dbReference>
<name>A0A939C099_9ACTN</name>
<evidence type="ECO:0000313" key="11">
    <source>
        <dbReference type="Proteomes" id="UP000663792"/>
    </source>
</evidence>
<organism evidence="10 11">
    <name type="scientific">Nakamurella leprariae</name>
    <dbReference type="NCBI Taxonomy" id="2803911"/>
    <lineage>
        <taxon>Bacteria</taxon>
        <taxon>Bacillati</taxon>
        <taxon>Actinomycetota</taxon>
        <taxon>Actinomycetes</taxon>
        <taxon>Nakamurellales</taxon>
        <taxon>Nakamurellaceae</taxon>
        <taxon>Nakamurella</taxon>
    </lineage>
</organism>
<keyword evidence="2" id="KW-1003">Cell membrane</keyword>
<evidence type="ECO:0000259" key="9">
    <source>
        <dbReference type="PROSITE" id="PS50893"/>
    </source>
</evidence>
<reference evidence="10" key="1">
    <citation type="submission" date="2021-01" db="EMBL/GenBank/DDBJ databases">
        <title>YIM 132084 draft genome.</title>
        <authorList>
            <person name="An D."/>
        </authorList>
    </citation>
    <scope>NUCLEOTIDE SEQUENCE</scope>
    <source>
        <strain evidence="10">YIM 132084</strain>
    </source>
</reference>
<dbReference type="SMART" id="SM00382">
    <property type="entry name" value="AAA"/>
    <property type="match status" value="2"/>
</dbReference>
<dbReference type="RefSeq" id="WP_205261490.1">
    <property type="nucleotide sequence ID" value="NZ_JAERWK010000019.1"/>
</dbReference>
<keyword evidence="4" id="KW-0677">Repeat</keyword>
<dbReference type="InterPro" id="IPR050107">
    <property type="entry name" value="ABC_carbohydrate_import_ATPase"/>
</dbReference>
<evidence type="ECO:0000256" key="3">
    <source>
        <dbReference type="ARBA" id="ARBA00022597"/>
    </source>
</evidence>
<dbReference type="InterPro" id="IPR017871">
    <property type="entry name" value="ABC_transporter-like_CS"/>
</dbReference>
<keyword evidence="8" id="KW-0472">Membrane</keyword>
<dbReference type="PROSITE" id="PS50893">
    <property type="entry name" value="ABC_TRANSPORTER_2"/>
    <property type="match status" value="2"/>
</dbReference>
<feature type="domain" description="ABC transporter" evidence="9">
    <location>
        <begin position="12"/>
        <end position="247"/>
    </location>
</feature>
<keyword evidence="7" id="KW-1278">Translocase</keyword>
<proteinExistence type="predicted"/>
<dbReference type="InterPro" id="IPR003439">
    <property type="entry name" value="ABC_transporter-like_ATP-bd"/>
</dbReference>
<gene>
    <name evidence="10" type="ORF">JL106_14725</name>
</gene>
<dbReference type="EMBL" id="JAERWK010000019">
    <property type="protein sequence ID" value="MBM9468536.1"/>
    <property type="molecule type" value="Genomic_DNA"/>
</dbReference>
<dbReference type="GO" id="GO:0016887">
    <property type="term" value="F:ATP hydrolysis activity"/>
    <property type="evidence" value="ECO:0007669"/>
    <property type="project" value="InterPro"/>
</dbReference>
<keyword evidence="5" id="KW-0547">Nucleotide-binding</keyword>
<dbReference type="PANTHER" id="PTHR43790:SF3">
    <property type="entry name" value="D-ALLOSE IMPORT ATP-BINDING PROTEIN ALSA-RELATED"/>
    <property type="match status" value="1"/>
</dbReference>
<protein>
    <submittedName>
        <fullName evidence="10">Sugar ABC transporter ATP-binding protein</fullName>
    </submittedName>
</protein>
<dbReference type="GO" id="GO:0005524">
    <property type="term" value="F:ATP binding"/>
    <property type="evidence" value="ECO:0007669"/>
    <property type="project" value="UniProtKB-KW"/>
</dbReference>
<dbReference type="InterPro" id="IPR027417">
    <property type="entry name" value="P-loop_NTPase"/>
</dbReference>
<dbReference type="Gene3D" id="3.40.50.300">
    <property type="entry name" value="P-loop containing nucleotide triphosphate hydrolases"/>
    <property type="match status" value="2"/>
</dbReference>
<keyword evidence="6 10" id="KW-0067">ATP-binding</keyword>
<evidence type="ECO:0000313" key="10">
    <source>
        <dbReference type="EMBL" id="MBM9468536.1"/>
    </source>
</evidence>
<dbReference type="InterPro" id="IPR003593">
    <property type="entry name" value="AAA+_ATPase"/>
</dbReference>
<evidence type="ECO:0000256" key="7">
    <source>
        <dbReference type="ARBA" id="ARBA00022967"/>
    </source>
</evidence>
<keyword evidence="11" id="KW-1185">Reference proteome</keyword>
<dbReference type="Proteomes" id="UP000663792">
    <property type="component" value="Unassembled WGS sequence"/>
</dbReference>
<dbReference type="CDD" id="cd03215">
    <property type="entry name" value="ABC_Carb_Monos_II"/>
    <property type="match status" value="1"/>
</dbReference>
<evidence type="ECO:0000256" key="8">
    <source>
        <dbReference type="ARBA" id="ARBA00023136"/>
    </source>
</evidence>
<evidence type="ECO:0000256" key="6">
    <source>
        <dbReference type="ARBA" id="ARBA00022840"/>
    </source>
</evidence>
<dbReference type="SUPFAM" id="SSF52540">
    <property type="entry name" value="P-loop containing nucleoside triphosphate hydrolases"/>
    <property type="match status" value="2"/>
</dbReference>
<comment type="caution">
    <text evidence="10">The sequence shown here is derived from an EMBL/GenBank/DDBJ whole genome shotgun (WGS) entry which is preliminary data.</text>
</comment>
<evidence type="ECO:0000256" key="1">
    <source>
        <dbReference type="ARBA" id="ARBA00022448"/>
    </source>
</evidence>
<feature type="domain" description="ABC transporter" evidence="9">
    <location>
        <begin position="258"/>
        <end position="499"/>
    </location>
</feature>
<evidence type="ECO:0000256" key="5">
    <source>
        <dbReference type="ARBA" id="ARBA00022741"/>
    </source>
</evidence>